<protein>
    <submittedName>
        <fullName evidence="1">Uncharacterized protein</fullName>
    </submittedName>
</protein>
<evidence type="ECO:0000313" key="1">
    <source>
        <dbReference type="EMBL" id="KAI5442207.1"/>
    </source>
</evidence>
<name>A0A9D5BAU8_PEA</name>
<dbReference type="PANTHER" id="PTHR33052">
    <property type="entry name" value="DUF4228 DOMAIN PROTEIN-RELATED"/>
    <property type="match status" value="1"/>
</dbReference>
<evidence type="ECO:0000313" key="2">
    <source>
        <dbReference type="Proteomes" id="UP001058974"/>
    </source>
</evidence>
<dbReference type="Gramene" id="Psat01G0131900-T1">
    <property type="protein sequence ID" value="KAI5442207.1"/>
    <property type="gene ID" value="KIW84_011319"/>
</dbReference>
<dbReference type="AlphaFoldDB" id="A0A9D5BAU8"/>
<dbReference type="InterPro" id="IPR025322">
    <property type="entry name" value="PADRE_dom"/>
</dbReference>
<comment type="caution">
    <text evidence="1">The sequence shown here is derived from an EMBL/GenBank/DDBJ whole genome shotgun (WGS) entry which is preliminary data.</text>
</comment>
<keyword evidence="2" id="KW-1185">Reference proteome</keyword>
<sequence length="173" mass="19322">QHFSKYFTLHMGNYISCSLSAGGGNKQWRSIKVVFPSGEISKFEEAIKAAELMVEMPSFFVVNTRSMQIGRRFCALHADEELEYGNVYVMIPMKKLNSAVTASDMGSLLITAKRVSAKVNKILPTAESNLEMALSQPQLNLDDIDQDLSMHRLSICSRSKKPLLETIAEEKVC</sequence>
<dbReference type="EMBL" id="JAMSHJ010000001">
    <property type="protein sequence ID" value="KAI5442207.1"/>
    <property type="molecule type" value="Genomic_DNA"/>
</dbReference>
<proteinExistence type="predicted"/>
<organism evidence="1 2">
    <name type="scientific">Pisum sativum</name>
    <name type="common">Garden pea</name>
    <name type="synonym">Lathyrus oleraceus</name>
    <dbReference type="NCBI Taxonomy" id="3888"/>
    <lineage>
        <taxon>Eukaryota</taxon>
        <taxon>Viridiplantae</taxon>
        <taxon>Streptophyta</taxon>
        <taxon>Embryophyta</taxon>
        <taxon>Tracheophyta</taxon>
        <taxon>Spermatophyta</taxon>
        <taxon>Magnoliopsida</taxon>
        <taxon>eudicotyledons</taxon>
        <taxon>Gunneridae</taxon>
        <taxon>Pentapetalae</taxon>
        <taxon>rosids</taxon>
        <taxon>fabids</taxon>
        <taxon>Fabales</taxon>
        <taxon>Fabaceae</taxon>
        <taxon>Papilionoideae</taxon>
        <taxon>50 kb inversion clade</taxon>
        <taxon>NPAAA clade</taxon>
        <taxon>Hologalegina</taxon>
        <taxon>IRL clade</taxon>
        <taxon>Fabeae</taxon>
        <taxon>Lathyrus</taxon>
    </lineage>
</organism>
<accession>A0A9D5BAU8</accession>
<dbReference type="Proteomes" id="UP001058974">
    <property type="component" value="Chromosome 1"/>
</dbReference>
<feature type="non-terminal residue" evidence="1">
    <location>
        <position position="1"/>
    </location>
</feature>
<reference evidence="1 2" key="1">
    <citation type="journal article" date="2022" name="Nat. Genet.">
        <title>Improved pea reference genome and pan-genome highlight genomic features and evolutionary characteristics.</title>
        <authorList>
            <person name="Yang T."/>
            <person name="Liu R."/>
            <person name="Luo Y."/>
            <person name="Hu S."/>
            <person name="Wang D."/>
            <person name="Wang C."/>
            <person name="Pandey M.K."/>
            <person name="Ge S."/>
            <person name="Xu Q."/>
            <person name="Li N."/>
            <person name="Li G."/>
            <person name="Huang Y."/>
            <person name="Saxena R.K."/>
            <person name="Ji Y."/>
            <person name="Li M."/>
            <person name="Yan X."/>
            <person name="He Y."/>
            <person name="Liu Y."/>
            <person name="Wang X."/>
            <person name="Xiang C."/>
            <person name="Varshney R.K."/>
            <person name="Ding H."/>
            <person name="Gao S."/>
            <person name="Zong X."/>
        </authorList>
    </citation>
    <scope>NUCLEOTIDE SEQUENCE [LARGE SCALE GENOMIC DNA]</scope>
    <source>
        <strain evidence="1 2">cv. Zhongwan 6</strain>
    </source>
</reference>
<gene>
    <name evidence="1" type="ORF">KIW84_011319</name>
</gene>
<dbReference type="Pfam" id="PF14009">
    <property type="entry name" value="PADRE"/>
    <property type="match status" value="1"/>
</dbReference>